<dbReference type="GO" id="GO:0047750">
    <property type="term" value="F:cholestenol delta-isomerase activity"/>
    <property type="evidence" value="ECO:0007669"/>
    <property type="project" value="InterPro"/>
</dbReference>
<dbReference type="STRING" id="61424.A0A2T9Z262"/>
<dbReference type="GO" id="GO:0016126">
    <property type="term" value="P:sterol biosynthetic process"/>
    <property type="evidence" value="ECO:0007669"/>
    <property type="project" value="UniProtKB-KW"/>
</dbReference>
<evidence type="ECO:0000256" key="1">
    <source>
        <dbReference type="ARBA" id="ARBA00004141"/>
    </source>
</evidence>
<keyword evidence="4 13" id="KW-0812">Transmembrane</keyword>
<gene>
    <name evidence="16" type="ORF">BB559_001366</name>
</gene>
<dbReference type="GO" id="GO:0016020">
    <property type="term" value="C:membrane"/>
    <property type="evidence" value="ECO:0007669"/>
    <property type="project" value="UniProtKB-SubCell"/>
</dbReference>
<protein>
    <recommendedName>
        <fullName evidence="15">EXPERA domain-containing protein</fullName>
    </recommendedName>
</protein>
<dbReference type="PANTHER" id="PTHR14207:SF0">
    <property type="entry name" value="3-BETA-HYDROXYSTEROID-DELTA(8),DELTA(7)-ISOMERASE"/>
    <property type="match status" value="1"/>
</dbReference>
<feature type="transmembrane region" description="Helical" evidence="14">
    <location>
        <begin position="67"/>
        <end position="89"/>
    </location>
</feature>
<dbReference type="GO" id="GO:0005783">
    <property type="term" value="C:endoplasmic reticulum"/>
    <property type="evidence" value="ECO:0007669"/>
    <property type="project" value="TreeGrafter"/>
</dbReference>
<dbReference type="Pfam" id="PF05241">
    <property type="entry name" value="EBP"/>
    <property type="match status" value="1"/>
</dbReference>
<evidence type="ECO:0000313" key="16">
    <source>
        <dbReference type="EMBL" id="PVU98659.1"/>
    </source>
</evidence>
<dbReference type="PANTHER" id="PTHR14207">
    <property type="entry name" value="STEROL ISOMERASE"/>
    <property type="match status" value="1"/>
</dbReference>
<keyword evidence="6 13" id="KW-1133">Transmembrane helix</keyword>
<evidence type="ECO:0000256" key="4">
    <source>
        <dbReference type="ARBA" id="ARBA00022692"/>
    </source>
</evidence>
<organism evidence="16 17">
    <name type="scientific">Furculomyces boomerangus</name>
    <dbReference type="NCBI Taxonomy" id="61424"/>
    <lineage>
        <taxon>Eukaryota</taxon>
        <taxon>Fungi</taxon>
        <taxon>Fungi incertae sedis</taxon>
        <taxon>Zoopagomycota</taxon>
        <taxon>Kickxellomycotina</taxon>
        <taxon>Harpellomycetes</taxon>
        <taxon>Harpellales</taxon>
        <taxon>Harpellaceae</taxon>
        <taxon>Furculomyces</taxon>
    </lineage>
</organism>
<keyword evidence="17" id="KW-1185">Reference proteome</keyword>
<keyword evidence="11" id="KW-0753">Steroid metabolism</keyword>
<comment type="similarity">
    <text evidence="2">Belongs to the EBP family.</text>
</comment>
<evidence type="ECO:0000313" key="17">
    <source>
        <dbReference type="Proteomes" id="UP000245699"/>
    </source>
</evidence>
<evidence type="ECO:0000256" key="13">
    <source>
        <dbReference type="PROSITE-ProRule" id="PRU01087"/>
    </source>
</evidence>
<keyword evidence="3" id="KW-0444">Lipid biosynthesis</keyword>
<dbReference type="InterPro" id="IPR033118">
    <property type="entry name" value="EXPERA"/>
</dbReference>
<evidence type="ECO:0000256" key="12">
    <source>
        <dbReference type="ARBA" id="ARBA00023235"/>
    </source>
</evidence>
<dbReference type="GO" id="GO:0000247">
    <property type="term" value="F:C-8 sterol isomerase activity"/>
    <property type="evidence" value="ECO:0007669"/>
    <property type="project" value="TreeGrafter"/>
</dbReference>
<evidence type="ECO:0000256" key="3">
    <source>
        <dbReference type="ARBA" id="ARBA00022516"/>
    </source>
</evidence>
<evidence type="ECO:0000256" key="7">
    <source>
        <dbReference type="ARBA" id="ARBA00023011"/>
    </source>
</evidence>
<feature type="transmembrane region" description="Helical" evidence="14">
    <location>
        <begin position="152"/>
        <end position="171"/>
    </location>
</feature>
<dbReference type="InterPro" id="IPR007905">
    <property type="entry name" value="EBP"/>
</dbReference>
<keyword evidence="10" id="KW-1207">Sterol metabolism</keyword>
<name>A0A2T9Z262_9FUNG</name>
<feature type="domain" description="EXPERA" evidence="15">
    <location>
        <begin position="65"/>
        <end position="207"/>
    </location>
</feature>
<evidence type="ECO:0000256" key="8">
    <source>
        <dbReference type="ARBA" id="ARBA00023098"/>
    </source>
</evidence>
<dbReference type="EMBL" id="MBFT01000071">
    <property type="protein sequence ID" value="PVU98659.1"/>
    <property type="molecule type" value="Genomic_DNA"/>
</dbReference>
<dbReference type="Proteomes" id="UP000245699">
    <property type="component" value="Unassembled WGS sequence"/>
</dbReference>
<feature type="transmembrane region" description="Helical" evidence="14">
    <location>
        <begin position="34"/>
        <end position="55"/>
    </location>
</feature>
<keyword evidence="12" id="KW-0413">Isomerase</keyword>
<comment type="subcellular location">
    <subcellularLocation>
        <location evidence="1">Membrane</location>
        <topology evidence="1">Multi-pass membrane protein</topology>
    </subcellularLocation>
</comment>
<evidence type="ECO:0000256" key="14">
    <source>
        <dbReference type="SAM" id="Phobius"/>
    </source>
</evidence>
<comment type="caution">
    <text evidence="16">The sequence shown here is derived from an EMBL/GenBank/DDBJ whole genome shotgun (WGS) entry which is preliminary data.</text>
</comment>
<evidence type="ECO:0000256" key="11">
    <source>
        <dbReference type="ARBA" id="ARBA00023221"/>
    </source>
</evidence>
<dbReference type="AlphaFoldDB" id="A0A2T9Z262"/>
<evidence type="ECO:0000256" key="6">
    <source>
        <dbReference type="ARBA" id="ARBA00022989"/>
    </source>
</evidence>
<evidence type="ECO:0000259" key="15">
    <source>
        <dbReference type="PROSITE" id="PS51751"/>
    </source>
</evidence>
<evidence type="ECO:0000256" key="2">
    <source>
        <dbReference type="ARBA" id="ARBA00008337"/>
    </source>
</evidence>
<evidence type="ECO:0000256" key="9">
    <source>
        <dbReference type="ARBA" id="ARBA00023136"/>
    </source>
</evidence>
<keyword evidence="8" id="KW-0443">Lipid metabolism</keyword>
<keyword evidence="9 13" id="KW-0472">Membrane</keyword>
<feature type="transmembrane region" description="Helical" evidence="14">
    <location>
        <begin position="121"/>
        <end position="145"/>
    </location>
</feature>
<keyword evidence="7" id="KW-0756">Sterol biosynthesis</keyword>
<feature type="transmembrane region" description="Helical" evidence="14">
    <location>
        <begin position="186"/>
        <end position="208"/>
    </location>
</feature>
<dbReference type="OrthoDB" id="58557at2759"/>
<dbReference type="GO" id="GO:0004769">
    <property type="term" value="F:steroid Delta-isomerase activity"/>
    <property type="evidence" value="ECO:0007669"/>
    <property type="project" value="TreeGrafter"/>
</dbReference>
<reference evidence="16 17" key="1">
    <citation type="journal article" date="2018" name="MBio">
        <title>Comparative Genomics Reveals the Core Gene Toolbox for the Fungus-Insect Symbiosis.</title>
        <authorList>
            <person name="Wang Y."/>
            <person name="Stata M."/>
            <person name="Wang W."/>
            <person name="Stajich J.E."/>
            <person name="White M.M."/>
            <person name="Moncalvo J.M."/>
        </authorList>
    </citation>
    <scope>NUCLEOTIDE SEQUENCE [LARGE SCALE GENOMIC DNA]</scope>
    <source>
        <strain evidence="16 17">AUS-77-4</strain>
    </source>
</reference>
<keyword evidence="5" id="KW-0752">Steroid biosynthesis</keyword>
<proteinExistence type="inferred from homology"/>
<evidence type="ECO:0000256" key="5">
    <source>
        <dbReference type="ARBA" id="ARBA00022955"/>
    </source>
</evidence>
<evidence type="ECO:0000256" key="10">
    <source>
        <dbReference type="ARBA" id="ARBA00023166"/>
    </source>
</evidence>
<accession>A0A2T9Z262</accession>
<dbReference type="PROSITE" id="PS51751">
    <property type="entry name" value="EXPERA"/>
    <property type="match status" value="1"/>
</dbReference>
<sequence length="229" mass="26323">MDSSGSNRSISDVPHPYFPKHIKLDLRESFHSTITVLAVLGSTVSLLVFVVLLLAKRSRTKIRGLDKFALCWFTVCSVIHIVLEGYFAYNHKTLASKHGILADLWREYSHSDSRYLTSDPFTVIMESITAIFDGALSIASIYAIFTNSPARHIFQLICSVMQLYGDVLYMLTNKFENYLYTNPDPYYFWVYFFAMNIPWIIIPIVLICQSCKQLYIGMNFNHTNKLKDS</sequence>